<reference evidence="1" key="2">
    <citation type="submission" date="2020-11" db="EMBL/GenBank/DDBJ databases">
        <authorList>
            <person name="McCartney M.A."/>
            <person name="Auch B."/>
            <person name="Kono T."/>
            <person name="Mallez S."/>
            <person name="Becker A."/>
            <person name="Gohl D.M."/>
            <person name="Silverstein K.A.T."/>
            <person name="Koren S."/>
            <person name="Bechman K.B."/>
            <person name="Herman A."/>
            <person name="Abrahante J.E."/>
            <person name="Garbe J."/>
        </authorList>
    </citation>
    <scope>NUCLEOTIDE SEQUENCE</scope>
    <source>
        <strain evidence="1">Duluth1</strain>
        <tissue evidence="1">Whole animal</tissue>
    </source>
</reference>
<evidence type="ECO:0000313" key="1">
    <source>
        <dbReference type="EMBL" id="KAH3870328.1"/>
    </source>
</evidence>
<sequence>MAKVIQSGLQVGTDRLVFYPNDDVTTRETAAYRNYMEVVNAHAVIAASADNAVRGKLKNAVSSGRRHDLKDTMKI</sequence>
<comment type="caution">
    <text evidence="1">The sequence shown here is derived from an EMBL/GenBank/DDBJ whole genome shotgun (WGS) entry which is preliminary data.</text>
</comment>
<proteinExistence type="predicted"/>
<evidence type="ECO:0000313" key="2">
    <source>
        <dbReference type="Proteomes" id="UP000828390"/>
    </source>
</evidence>
<organism evidence="1 2">
    <name type="scientific">Dreissena polymorpha</name>
    <name type="common">Zebra mussel</name>
    <name type="synonym">Mytilus polymorpha</name>
    <dbReference type="NCBI Taxonomy" id="45954"/>
    <lineage>
        <taxon>Eukaryota</taxon>
        <taxon>Metazoa</taxon>
        <taxon>Spiralia</taxon>
        <taxon>Lophotrochozoa</taxon>
        <taxon>Mollusca</taxon>
        <taxon>Bivalvia</taxon>
        <taxon>Autobranchia</taxon>
        <taxon>Heteroconchia</taxon>
        <taxon>Euheterodonta</taxon>
        <taxon>Imparidentia</taxon>
        <taxon>Neoheterodontei</taxon>
        <taxon>Myida</taxon>
        <taxon>Dreissenoidea</taxon>
        <taxon>Dreissenidae</taxon>
        <taxon>Dreissena</taxon>
    </lineage>
</organism>
<dbReference type="AlphaFoldDB" id="A0A9D4RJX2"/>
<name>A0A9D4RJX2_DREPO</name>
<reference evidence="1" key="1">
    <citation type="journal article" date="2019" name="bioRxiv">
        <title>The Genome of the Zebra Mussel, Dreissena polymorpha: A Resource for Invasive Species Research.</title>
        <authorList>
            <person name="McCartney M.A."/>
            <person name="Auch B."/>
            <person name="Kono T."/>
            <person name="Mallez S."/>
            <person name="Zhang Y."/>
            <person name="Obille A."/>
            <person name="Becker A."/>
            <person name="Abrahante J.E."/>
            <person name="Garbe J."/>
            <person name="Badalamenti J.P."/>
            <person name="Herman A."/>
            <person name="Mangelson H."/>
            <person name="Liachko I."/>
            <person name="Sullivan S."/>
            <person name="Sone E.D."/>
            <person name="Koren S."/>
            <person name="Silverstein K.A.T."/>
            <person name="Beckman K.B."/>
            <person name="Gohl D.M."/>
        </authorList>
    </citation>
    <scope>NUCLEOTIDE SEQUENCE</scope>
    <source>
        <strain evidence="1">Duluth1</strain>
        <tissue evidence="1">Whole animal</tissue>
    </source>
</reference>
<dbReference type="EMBL" id="JAIWYP010000002">
    <property type="protein sequence ID" value="KAH3870328.1"/>
    <property type="molecule type" value="Genomic_DNA"/>
</dbReference>
<protein>
    <submittedName>
        <fullName evidence="1">Uncharacterized protein</fullName>
    </submittedName>
</protein>
<dbReference type="Proteomes" id="UP000828390">
    <property type="component" value="Unassembled WGS sequence"/>
</dbReference>
<gene>
    <name evidence="1" type="ORF">DPMN_033510</name>
</gene>
<accession>A0A9D4RJX2</accession>
<keyword evidence="2" id="KW-1185">Reference proteome</keyword>